<feature type="non-terminal residue" evidence="2">
    <location>
        <position position="1"/>
    </location>
</feature>
<evidence type="ECO:0000313" key="3">
    <source>
        <dbReference type="Proteomes" id="UP001497623"/>
    </source>
</evidence>
<reference evidence="2 3" key="1">
    <citation type="submission" date="2024-05" db="EMBL/GenBank/DDBJ databases">
        <authorList>
            <person name="Wallberg A."/>
        </authorList>
    </citation>
    <scope>NUCLEOTIDE SEQUENCE [LARGE SCALE GENOMIC DNA]</scope>
</reference>
<keyword evidence="1" id="KW-0175">Coiled coil</keyword>
<feature type="coiled-coil region" evidence="1">
    <location>
        <begin position="221"/>
        <end position="248"/>
    </location>
</feature>
<feature type="coiled-coil region" evidence="1">
    <location>
        <begin position="3"/>
        <end position="58"/>
    </location>
</feature>
<proteinExistence type="predicted"/>
<dbReference type="Proteomes" id="UP001497623">
    <property type="component" value="Unassembled WGS sequence"/>
</dbReference>
<gene>
    <name evidence="2" type="ORF">MNOR_LOCUS743</name>
</gene>
<accession>A0AAV2PIS6</accession>
<organism evidence="2 3">
    <name type="scientific">Meganyctiphanes norvegica</name>
    <name type="common">Northern krill</name>
    <name type="synonym">Thysanopoda norvegica</name>
    <dbReference type="NCBI Taxonomy" id="48144"/>
    <lineage>
        <taxon>Eukaryota</taxon>
        <taxon>Metazoa</taxon>
        <taxon>Ecdysozoa</taxon>
        <taxon>Arthropoda</taxon>
        <taxon>Crustacea</taxon>
        <taxon>Multicrustacea</taxon>
        <taxon>Malacostraca</taxon>
        <taxon>Eumalacostraca</taxon>
        <taxon>Eucarida</taxon>
        <taxon>Euphausiacea</taxon>
        <taxon>Euphausiidae</taxon>
        <taxon>Meganyctiphanes</taxon>
    </lineage>
</organism>
<evidence type="ECO:0000256" key="1">
    <source>
        <dbReference type="SAM" id="Coils"/>
    </source>
</evidence>
<comment type="caution">
    <text evidence="2">The sequence shown here is derived from an EMBL/GenBank/DDBJ whole genome shotgun (WGS) entry which is preliminary data.</text>
</comment>
<name>A0AAV2PIS6_MEGNR</name>
<keyword evidence="3" id="KW-1185">Reference proteome</keyword>
<dbReference type="AlphaFoldDB" id="A0AAV2PIS6"/>
<evidence type="ECO:0000313" key="2">
    <source>
        <dbReference type="EMBL" id="CAL4059674.1"/>
    </source>
</evidence>
<feature type="non-terminal residue" evidence="2">
    <location>
        <position position="254"/>
    </location>
</feature>
<sequence>NKIQSMQKDYKVLRAKYKNLKKDYVKYMTYVTQTRKDLQSAERELLAAAEHNEKVKEEMVDFPLSTQLSIQSIDTQNESVQCSLEDVSKSFDNLLSPQTQNPALGSVICDSGTFSLTAEGEKEGEFIQDSHLNNTTHEHSEESLLSSVMFEYRVVQRKHSLMEHDRKIGELLRSSSRSIICKRKAVRDCLQTNISAEENAISKEDCLQQCKTEGKKIIREMRKFKDQYNDIIEEKDTFENELLEITSQSLSTFN</sequence>
<protein>
    <submittedName>
        <fullName evidence="2">Uncharacterized protein</fullName>
    </submittedName>
</protein>
<dbReference type="EMBL" id="CAXKWB010000173">
    <property type="protein sequence ID" value="CAL4059674.1"/>
    <property type="molecule type" value="Genomic_DNA"/>
</dbReference>